<dbReference type="RefSeq" id="WP_262430557.1">
    <property type="nucleotide sequence ID" value="NZ_JACRTG010000030.1"/>
</dbReference>
<dbReference type="InterPro" id="IPR043519">
    <property type="entry name" value="NT_sf"/>
</dbReference>
<name>A0A926IKI0_9FIRM</name>
<dbReference type="InterPro" id="IPR041633">
    <property type="entry name" value="Polbeta"/>
</dbReference>
<dbReference type="Gene3D" id="3.30.460.10">
    <property type="entry name" value="Beta Polymerase, domain 2"/>
    <property type="match status" value="1"/>
</dbReference>
<dbReference type="PANTHER" id="PTHR43852">
    <property type="entry name" value="NUCLEOTIDYLTRANSFERASE"/>
    <property type="match status" value="1"/>
</dbReference>
<gene>
    <name evidence="2" type="ORF">H8707_12805</name>
</gene>
<dbReference type="SUPFAM" id="SSF81301">
    <property type="entry name" value="Nucleotidyltransferase"/>
    <property type="match status" value="1"/>
</dbReference>
<feature type="domain" description="Polymerase beta nucleotidyltransferase" evidence="1">
    <location>
        <begin position="15"/>
        <end position="103"/>
    </location>
</feature>
<comment type="caution">
    <text evidence="2">The sequence shown here is derived from an EMBL/GenBank/DDBJ whole genome shotgun (WGS) entry which is preliminary data.</text>
</comment>
<accession>A0A926IKI0</accession>
<sequence>MQKNIEEVEKVLENHIGEIIDKYDIGLIYIFGSYATNKNDKNSDLDIAVYLNGEFDSLIKLEIFDELVRIFRREDIDLVILNKADTVLQFQVIKYGKVVYMKDLFIKVSYEYKTMGFYMDMEHFRNVGNEIR</sequence>
<keyword evidence="3" id="KW-1185">Reference proteome</keyword>
<proteinExistence type="predicted"/>
<reference evidence="2" key="1">
    <citation type="submission" date="2020-08" db="EMBL/GenBank/DDBJ databases">
        <title>Genome public.</title>
        <authorList>
            <person name="Liu C."/>
            <person name="Sun Q."/>
        </authorList>
    </citation>
    <scope>NUCLEOTIDE SEQUENCE</scope>
    <source>
        <strain evidence="2">BX21</strain>
    </source>
</reference>
<evidence type="ECO:0000313" key="3">
    <source>
        <dbReference type="Proteomes" id="UP000601171"/>
    </source>
</evidence>
<dbReference type="CDD" id="cd05403">
    <property type="entry name" value="NT_KNTase_like"/>
    <property type="match status" value="1"/>
</dbReference>
<protein>
    <submittedName>
        <fullName evidence="2">Nucleotidyltransferase domain-containing protein</fullName>
    </submittedName>
</protein>
<dbReference type="Pfam" id="PF18765">
    <property type="entry name" value="Polbeta"/>
    <property type="match status" value="1"/>
</dbReference>
<dbReference type="EMBL" id="JACRTG010000030">
    <property type="protein sequence ID" value="MBC8589094.1"/>
    <property type="molecule type" value="Genomic_DNA"/>
</dbReference>
<evidence type="ECO:0000259" key="1">
    <source>
        <dbReference type="Pfam" id="PF18765"/>
    </source>
</evidence>
<dbReference type="NCBIfam" id="NF047752">
    <property type="entry name" value="MntA_antitoxin"/>
    <property type="match status" value="1"/>
</dbReference>
<dbReference type="InterPro" id="IPR052930">
    <property type="entry name" value="TA_antitoxin_MntA"/>
</dbReference>
<dbReference type="Proteomes" id="UP000601171">
    <property type="component" value="Unassembled WGS sequence"/>
</dbReference>
<organism evidence="2 3">
    <name type="scientific">Paratissierella segnis</name>
    <dbReference type="NCBI Taxonomy" id="2763679"/>
    <lineage>
        <taxon>Bacteria</taxon>
        <taxon>Bacillati</taxon>
        <taxon>Bacillota</taxon>
        <taxon>Tissierellia</taxon>
        <taxon>Tissierellales</taxon>
        <taxon>Tissierellaceae</taxon>
        <taxon>Paratissierella</taxon>
    </lineage>
</organism>
<dbReference type="PANTHER" id="PTHR43852:SF3">
    <property type="entry name" value="NUCLEOTIDYLTRANSFERASE"/>
    <property type="match status" value="1"/>
</dbReference>
<evidence type="ECO:0000313" key="2">
    <source>
        <dbReference type="EMBL" id="MBC8589094.1"/>
    </source>
</evidence>
<dbReference type="AlphaFoldDB" id="A0A926IKI0"/>